<comment type="caution">
    <text evidence="7">The sequence shown here is derived from an EMBL/GenBank/DDBJ whole genome shotgun (WGS) entry which is preliminary data.</text>
</comment>
<evidence type="ECO:0000256" key="1">
    <source>
        <dbReference type="ARBA" id="ARBA00004370"/>
    </source>
</evidence>
<sequence length="577" mass="62478">MKIKNKKLSAFIFITAVASIGMIFSVKVCAAYNKNQNSFNELLKKYGIKIKKAGIVHINFDGKKEDRLSVNVRKNRGCEEINGAICKKSLTKMNMNMPYFLRQRISLSGNGSVKSALMTLSHETGVPFVIYRGFPDKLKNEAYYKDIPLYKVLNGLLVSNGFAYSYKNKMLYVYAVEEKTFHIPVSDLLSTFSSTVGMSGIEGGGVNSSINNGNTQEIPEGGGTGITGGNTESSGSGSSDSLSSGLINSGVNGNYGNGGGYSGNPSGSLSLTLSESDSLYSIISRNIKEMLTKNGKYFINPKDGLIWVKDRVSNVNEVAAYIKRINKFLSKQVFLKVEVIDVNLNKGFQAGINWNLLFNQAFKSNVFGADSLSVSAQLASSNNISNAPYIGFKGSGSNSAILNALRTQGAVDVISQPRLVLMDGQTRLISSGTITPYVSSIQTMSLSLSQTETYPVISQVQTGLSISFTPHINFKNNSVSVTLSLIDNSITGYQSFAIGEESFSNPVIESKSFSDTVNVKSGSTILVGGILTTDKVKNTYGIPIFSKIPLFGNFFKSVNDTDEKEDLLIMLTPKIIR</sequence>
<dbReference type="PRINTS" id="PR00811">
    <property type="entry name" value="BCTERIALGSPD"/>
</dbReference>
<dbReference type="Pfam" id="PF00263">
    <property type="entry name" value="Secretin"/>
    <property type="match status" value="1"/>
</dbReference>
<feature type="domain" description="Type II/III secretion system secretin-like" evidence="6">
    <location>
        <begin position="404"/>
        <end position="577"/>
    </location>
</feature>
<comment type="subcellular location">
    <subcellularLocation>
        <location evidence="1">Membrane</location>
    </subcellularLocation>
</comment>
<dbReference type="AlphaFoldDB" id="A0A520XEQ3"/>
<dbReference type="InterPro" id="IPR001775">
    <property type="entry name" value="GspD/PilQ"/>
</dbReference>
<dbReference type="PANTHER" id="PTHR30332:SF24">
    <property type="entry name" value="SECRETIN GSPD-RELATED"/>
    <property type="match status" value="1"/>
</dbReference>
<reference evidence="7 8" key="1">
    <citation type="submission" date="2019-01" db="EMBL/GenBank/DDBJ databases">
        <title>Insights into ecological role of a new deltaproteobacterial order Candidatus Sinidesulfobacterales (Sva0485) by metagenomics and metatranscriptomics.</title>
        <authorList>
            <person name="Tan S."/>
            <person name="Liu J."/>
            <person name="Fang Y."/>
            <person name="Hedlund B."/>
            <person name="Lian Z.-H."/>
            <person name="Huang L.-Y."/>
            <person name="Li J.-T."/>
            <person name="Huang L.-N."/>
            <person name="Li W.-J."/>
            <person name="Jiang H.-C."/>
            <person name="Dong H.-L."/>
            <person name="Shu W.-S."/>
        </authorList>
    </citation>
    <scope>NUCLEOTIDE SEQUENCE [LARGE SCALE GENOMIC DNA]</scope>
    <source>
        <strain evidence="7">AP4</strain>
    </source>
</reference>
<evidence type="ECO:0000256" key="4">
    <source>
        <dbReference type="RuleBase" id="RU004003"/>
    </source>
</evidence>
<dbReference type="GO" id="GO:0009306">
    <property type="term" value="P:protein secretion"/>
    <property type="evidence" value="ECO:0007669"/>
    <property type="project" value="InterPro"/>
</dbReference>
<dbReference type="InterPro" id="IPR050810">
    <property type="entry name" value="Bact_Secretion_Sys_Channel"/>
</dbReference>
<protein>
    <recommendedName>
        <fullName evidence="6">Type II/III secretion system secretin-like domain-containing protein</fullName>
    </recommendedName>
</protein>
<organism evidence="7 8">
    <name type="scientific">Candidatus Acidulodesulfobacterium acidiphilum</name>
    <dbReference type="NCBI Taxonomy" id="2597224"/>
    <lineage>
        <taxon>Bacteria</taxon>
        <taxon>Deltaproteobacteria</taxon>
        <taxon>Candidatus Acidulodesulfobacterales</taxon>
        <taxon>Candidatus Acidulodesulfobacterium</taxon>
    </lineage>
</organism>
<feature type="compositionally biased region" description="Low complexity" evidence="5">
    <location>
        <begin position="229"/>
        <end position="243"/>
    </location>
</feature>
<evidence type="ECO:0000256" key="2">
    <source>
        <dbReference type="ARBA" id="ARBA00022729"/>
    </source>
</evidence>
<keyword evidence="2" id="KW-0732">Signal</keyword>
<comment type="similarity">
    <text evidence="4">Belongs to the bacterial secretin family.</text>
</comment>
<evidence type="ECO:0000256" key="3">
    <source>
        <dbReference type="ARBA" id="ARBA00023136"/>
    </source>
</evidence>
<feature type="region of interest" description="Disordered" evidence="5">
    <location>
        <begin position="205"/>
        <end position="243"/>
    </location>
</feature>
<name>A0A520XEQ3_9DELT</name>
<dbReference type="GO" id="GO:0015627">
    <property type="term" value="C:type II protein secretion system complex"/>
    <property type="evidence" value="ECO:0007669"/>
    <property type="project" value="TreeGrafter"/>
</dbReference>
<accession>A0A520XEQ3</accession>
<gene>
    <name evidence="7" type="ORF">EVJ48_03990</name>
</gene>
<dbReference type="InterPro" id="IPR004846">
    <property type="entry name" value="T2SS/T3SS_dom"/>
</dbReference>
<dbReference type="PANTHER" id="PTHR30332">
    <property type="entry name" value="PROBABLE GENERAL SECRETION PATHWAY PROTEIN D"/>
    <property type="match status" value="1"/>
</dbReference>
<keyword evidence="3" id="KW-0472">Membrane</keyword>
<evidence type="ECO:0000256" key="5">
    <source>
        <dbReference type="SAM" id="MobiDB-lite"/>
    </source>
</evidence>
<evidence type="ECO:0000313" key="8">
    <source>
        <dbReference type="Proteomes" id="UP000322454"/>
    </source>
</evidence>
<dbReference type="EMBL" id="SHMQ01000007">
    <property type="protein sequence ID" value="RZV39679.1"/>
    <property type="molecule type" value="Genomic_DNA"/>
</dbReference>
<dbReference type="Proteomes" id="UP000322454">
    <property type="component" value="Unassembled WGS sequence"/>
</dbReference>
<evidence type="ECO:0000259" key="6">
    <source>
        <dbReference type="Pfam" id="PF00263"/>
    </source>
</evidence>
<proteinExistence type="inferred from homology"/>
<dbReference type="GO" id="GO:0016020">
    <property type="term" value="C:membrane"/>
    <property type="evidence" value="ECO:0007669"/>
    <property type="project" value="UniProtKB-SubCell"/>
</dbReference>
<evidence type="ECO:0000313" key="7">
    <source>
        <dbReference type="EMBL" id="RZV39679.1"/>
    </source>
</evidence>